<dbReference type="CDD" id="cd12914">
    <property type="entry name" value="PDC1_DGC_like"/>
    <property type="match status" value="1"/>
</dbReference>
<dbReference type="SUPFAM" id="SSF47384">
    <property type="entry name" value="Homodimeric domain of signal transducing histidine kinase"/>
    <property type="match status" value="1"/>
</dbReference>
<keyword evidence="4" id="KW-1003">Cell membrane</keyword>
<evidence type="ECO:0000256" key="7">
    <source>
        <dbReference type="ARBA" id="ARBA00022679"/>
    </source>
</evidence>
<evidence type="ECO:0000256" key="6">
    <source>
        <dbReference type="ARBA" id="ARBA00022553"/>
    </source>
</evidence>
<dbReference type="GO" id="GO:0005886">
    <property type="term" value="C:plasma membrane"/>
    <property type="evidence" value="ECO:0007669"/>
    <property type="project" value="UniProtKB-SubCell"/>
</dbReference>
<comment type="function">
    <text evidence="15">Member of the two-component regulatory system DctB/DctD involved in the transport of C4-dicarboxylates. DctB functions as a membrane-associated protein kinase that phosphorylates DctD in response to environmental signals.</text>
</comment>
<feature type="transmembrane region" description="Helical" evidence="18">
    <location>
        <begin position="311"/>
        <end position="331"/>
    </location>
</feature>
<keyword evidence="5" id="KW-0997">Cell inner membrane</keyword>
<dbReference type="InterPro" id="IPR005467">
    <property type="entry name" value="His_kinase_dom"/>
</dbReference>
<keyword evidence="11" id="KW-0067">ATP-binding</keyword>
<keyword evidence="8 18" id="KW-0812">Transmembrane</keyword>
<evidence type="ECO:0000256" key="16">
    <source>
        <dbReference type="ARBA" id="ARBA00073143"/>
    </source>
</evidence>
<dbReference type="InterPro" id="IPR029151">
    <property type="entry name" value="Sensor-like_sf"/>
</dbReference>
<evidence type="ECO:0000256" key="2">
    <source>
        <dbReference type="ARBA" id="ARBA00004429"/>
    </source>
</evidence>
<evidence type="ECO:0000313" key="21">
    <source>
        <dbReference type="Proteomes" id="UP000199585"/>
    </source>
</evidence>
<feature type="transmembrane region" description="Helical" evidence="18">
    <location>
        <begin position="21"/>
        <end position="48"/>
    </location>
</feature>
<proteinExistence type="predicted"/>
<evidence type="ECO:0000256" key="3">
    <source>
        <dbReference type="ARBA" id="ARBA00012438"/>
    </source>
</evidence>
<keyword evidence="9" id="KW-0547">Nucleotide-binding</keyword>
<dbReference type="AlphaFoldDB" id="A0A1H8F156"/>
<evidence type="ECO:0000256" key="15">
    <source>
        <dbReference type="ARBA" id="ARBA00059004"/>
    </source>
</evidence>
<dbReference type="RefSeq" id="WP_089902758.1">
    <property type="nucleotide sequence ID" value="NZ_FOCI01000012.1"/>
</dbReference>
<evidence type="ECO:0000256" key="11">
    <source>
        <dbReference type="ARBA" id="ARBA00022840"/>
    </source>
</evidence>
<dbReference type="PRINTS" id="PR00344">
    <property type="entry name" value="BCTRLSENSOR"/>
</dbReference>
<dbReference type="Gene3D" id="3.30.565.10">
    <property type="entry name" value="Histidine kinase-like ATPase, C-terminal domain"/>
    <property type="match status" value="1"/>
</dbReference>
<dbReference type="Gene3D" id="1.10.287.130">
    <property type="match status" value="1"/>
</dbReference>
<sequence length="623" mass="66951">MAMNDTPLSRHRHAAWRDLPWVPVAGLVAAFVLVAWAVSGSVLGYYLAADRTRAQATLQLTHQVLEGHLRRFQTVPDLLADDGDLRALLDAPGAADSRDAAAISAWLATRNALLDSSVIYVMGDDGITIASSNHDQPDSFVGQDFAFRPYFTAAIAGGRGRYFALGTTSGVRGYYFAAPVRNTAGAIAGVIAVKVDLDMIEADWRRQTDAIIVTDAEGVVFLSTQADWLYQGFLPLTADRVARTVQARRYADQPVGVLPVSRSQMQGLPVIAMTPGTAQRTYLEVSAPMPLADWTVHVLRDTSDARAQARLAVAAILLGLCIVAGLGIVWWQRRDRLAARLAAQDAAKVELERRVAERTADLARMNAQIRDEIAERRATEAALRRTQADLVQAGKLAALGQMSAALSHEINQPLAAARNYADSAAILMSRGDLDRAQANVGQIVMLIDRMAAIARHLRHVARKPDTPLKVLDLGAEVDGALALLANRLGDVTVIRDIAPRLPRVRAGSVRLQQVLSNVLANAVDALEDAPLRRIEIAAQHDGDFVLLTIRDHGPGVAGAIADRIFDPFFTTKRVGSGLGLGLSISYNILKDFGGDLRVGTHPAGGAVFTIALQAVATDRMAAE</sequence>
<dbReference type="PROSITE" id="PS50109">
    <property type="entry name" value="HIS_KIN"/>
    <property type="match status" value="1"/>
</dbReference>
<feature type="coiled-coil region" evidence="17">
    <location>
        <begin position="334"/>
        <end position="382"/>
    </location>
</feature>
<dbReference type="SUPFAM" id="SSF103190">
    <property type="entry name" value="Sensory domain-like"/>
    <property type="match status" value="1"/>
</dbReference>
<keyword evidence="21" id="KW-1185">Reference proteome</keyword>
<dbReference type="PIRSF" id="PIRSF036431">
    <property type="entry name" value="STHK_DctB"/>
    <property type="match status" value="1"/>
</dbReference>
<evidence type="ECO:0000256" key="10">
    <source>
        <dbReference type="ARBA" id="ARBA00022777"/>
    </source>
</evidence>
<dbReference type="Gene3D" id="3.30.450.20">
    <property type="entry name" value="PAS domain"/>
    <property type="match status" value="2"/>
</dbReference>
<evidence type="ECO:0000256" key="17">
    <source>
        <dbReference type="SAM" id="Coils"/>
    </source>
</evidence>
<keyword evidence="6" id="KW-0597">Phosphoprotein</keyword>
<dbReference type="EC" id="2.7.13.3" evidence="3"/>
<evidence type="ECO:0000256" key="12">
    <source>
        <dbReference type="ARBA" id="ARBA00022989"/>
    </source>
</evidence>
<dbReference type="SMART" id="SM00387">
    <property type="entry name" value="HATPase_c"/>
    <property type="match status" value="1"/>
</dbReference>
<name>A0A1H8F156_9RHOB</name>
<dbReference type="CDD" id="cd00082">
    <property type="entry name" value="HisKA"/>
    <property type="match status" value="1"/>
</dbReference>
<accession>A0A1H8F156</accession>
<dbReference type="GO" id="GO:0000155">
    <property type="term" value="F:phosphorelay sensor kinase activity"/>
    <property type="evidence" value="ECO:0007669"/>
    <property type="project" value="InterPro"/>
</dbReference>
<dbReference type="Gene3D" id="6.10.250.3020">
    <property type="match status" value="1"/>
</dbReference>
<dbReference type="InterPro" id="IPR033479">
    <property type="entry name" value="dCache_1"/>
</dbReference>
<dbReference type="EMBL" id="FOCI01000012">
    <property type="protein sequence ID" value="SEN25360.1"/>
    <property type="molecule type" value="Genomic_DNA"/>
</dbReference>
<gene>
    <name evidence="20" type="ORF">SAMN04488003_1129</name>
</gene>
<dbReference type="FunFam" id="3.30.450.20:FF:000127">
    <property type="entry name" value="C4-dicarboxylate transport sensor protein"/>
    <property type="match status" value="1"/>
</dbReference>
<dbReference type="InterPro" id="IPR036890">
    <property type="entry name" value="HATPase_C_sf"/>
</dbReference>
<dbReference type="InterPro" id="IPR036097">
    <property type="entry name" value="HisK_dim/P_sf"/>
</dbReference>
<keyword evidence="13" id="KW-0902">Two-component regulatory system</keyword>
<evidence type="ECO:0000313" key="20">
    <source>
        <dbReference type="EMBL" id="SEN25360.1"/>
    </source>
</evidence>
<dbReference type="OrthoDB" id="7568856at2"/>
<dbReference type="Proteomes" id="UP000199585">
    <property type="component" value="Unassembled WGS sequence"/>
</dbReference>
<dbReference type="GO" id="GO:0005524">
    <property type="term" value="F:ATP binding"/>
    <property type="evidence" value="ECO:0007669"/>
    <property type="project" value="UniProtKB-KW"/>
</dbReference>
<keyword evidence="14 18" id="KW-0472">Membrane</keyword>
<dbReference type="InterPro" id="IPR004358">
    <property type="entry name" value="Sig_transdc_His_kin-like_C"/>
</dbReference>
<keyword evidence="17" id="KW-0175">Coiled coil</keyword>
<evidence type="ECO:0000259" key="19">
    <source>
        <dbReference type="PROSITE" id="PS50109"/>
    </source>
</evidence>
<feature type="domain" description="Histidine kinase" evidence="19">
    <location>
        <begin position="405"/>
        <end position="616"/>
    </location>
</feature>
<evidence type="ECO:0000256" key="9">
    <source>
        <dbReference type="ARBA" id="ARBA00022741"/>
    </source>
</evidence>
<dbReference type="PANTHER" id="PTHR43065">
    <property type="entry name" value="SENSOR HISTIDINE KINASE"/>
    <property type="match status" value="1"/>
</dbReference>
<protein>
    <recommendedName>
        <fullName evidence="16">C4-dicarboxylate transport sensor protein DctB</fullName>
        <ecNumber evidence="3">2.7.13.3</ecNumber>
    </recommendedName>
</protein>
<dbReference type="STRING" id="245187.SAMN04488003_1129"/>
<keyword evidence="10 20" id="KW-0418">Kinase</keyword>
<evidence type="ECO:0000256" key="13">
    <source>
        <dbReference type="ARBA" id="ARBA00023012"/>
    </source>
</evidence>
<keyword evidence="12 18" id="KW-1133">Transmembrane helix</keyword>
<keyword evidence="7" id="KW-0808">Transferase</keyword>
<dbReference type="Pfam" id="PF02743">
    <property type="entry name" value="dCache_1"/>
    <property type="match status" value="1"/>
</dbReference>
<comment type="catalytic activity">
    <reaction evidence="1">
        <text>ATP + protein L-histidine = ADP + protein N-phospho-L-histidine.</text>
        <dbReference type="EC" id="2.7.13.3"/>
    </reaction>
</comment>
<evidence type="ECO:0000256" key="4">
    <source>
        <dbReference type="ARBA" id="ARBA00022475"/>
    </source>
</evidence>
<evidence type="ECO:0000256" key="14">
    <source>
        <dbReference type="ARBA" id="ARBA00023136"/>
    </source>
</evidence>
<evidence type="ECO:0000256" key="1">
    <source>
        <dbReference type="ARBA" id="ARBA00000085"/>
    </source>
</evidence>
<dbReference type="PANTHER" id="PTHR43065:SF46">
    <property type="entry name" value="C4-DICARBOXYLATE TRANSPORT SENSOR PROTEIN DCTB"/>
    <property type="match status" value="1"/>
</dbReference>
<dbReference type="InterPro" id="IPR003594">
    <property type="entry name" value="HATPase_dom"/>
</dbReference>
<evidence type="ECO:0000256" key="18">
    <source>
        <dbReference type="SAM" id="Phobius"/>
    </source>
</evidence>
<evidence type="ECO:0000256" key="5">
    <source>
        <dbReference type="ARBA" id="ARBA00022519"/>
    </source>
</evidence>
<reference evidence="20 21" key="1">
    <citation type="submission" date="2016-10" db="EMBL/GenBank/DDBJ databases">
        <authorList>
            <person name="de Groot N.N."/>
        </authorList>
    </citation>
    <scope>NUCLEOTIDE SEQUENCE [LARGE SCALE GENOMIC DNA]</scope>
    <source>
        <strain evidence="20 21">DSM 16213</strain>
    </source>
</reference>
<comment type="subcellular location">
    <subcellularLocation>
        <location evidence="2">Cell inner membrane</location>
        <topology evidence="2">Multi-pass membrane protein</topology>
    </subcellularLocation>
</comment>
<dbReference type="Pfam" id="PF02518">
    <property type="entry name" value="HATPase_c"/>
    <property type="match status" value="1"/>
</dbReference>
<dbReference type="SUPFAM" id="SSF55874">
    <property type="entry name" value="ATPase domain of HSP90 chaperone/DNA topoisomerase II/histidine kinase"/>
    <property type="match status" value="1"/>
</dbReference>
<dbReference type="FunFam" id="1.10.287.130:FF:000049">
    <property type="entry name" value="C4-dicarboxylate transport sensor protein DctB"/>
    <property type="match status" value="1"/>
</dbReference>
<organism evidence="20 21">
    <name type="scientific">Loktanella fryxellensis</name>
    <dbReference type="NCBI Taxonomy" id="245187"/>
    <lineage>
        <taxon>Bacteria</taxon>
        <taxon>Pseudomonadati</taxon>
        <taxon>Pseudomonadota</taxon>
        <taxon>Alphaproteobacteria</taxon>
        <taxon>Rhodobacterales</taxon>
        <taxon>Roseobacteraceae</taxon>
        <taxon>Loktanella</taxon>
    </lineage>
</organism>
<dbReference type="InterPro" id="IPR003661">
    <property type="entry name" value="HisK_dim/P_dom"/>
</dbReference>
<dbReference type="InterPro" id="IPR017055">
    <property type="entry name" value="Sig_transdc_His_kinase_DctB"/>
</dbReference>
<evidence type="ECO:0000256" key="8">
    <source>
        <dbReference type="ARBA" id="ARBA00022692"/>
    </source>
</evidence>